<accession>D6SKR7</accession>
<keyword evidence="1" id="KW-0472">Membrane</keyword>
<feature type="transmembrane region" description="Helical" evidence="1">
    <location>
        <begin position="67"/>
        <end position="85"/>
    </location>
</feature>
<organism evidence="3 4">
    <name type="scientific">Desulfonatronospira thiodismutans ASO3-1</name>
    <dbReference type="NCBI Taxonomy" id="555779"/>
    <lineage>
        <taxon>Bacteria</taxon>
        <taxon>Pseudomonadati</taxon>
        <taxon>Thermodesulfobacteriota</taxon>
        <taxon>Desulfovibrionia</taxon>
        <taxon>Desulfovibrionales</taxon>
        <taxon>Desulfonatronovibrionaceae</taxon>
        <taxon>Desulfonatronospira</taxon>
    </lineage>
</organism>
<feature type="domain" description="VanZ-like" evidence="2">
    <location>
        <begin position="45"/>
        <end position="112"/>
    </location>
</feature>
<dbReference type="NCBIfam" id="NF037970">
    <property type="entry name" value="vanZ_1"/>
    <property type="match status" value="1"/>
</dbReference>
<dbReference type="Pfam" id="PF04892">
    <property type="entry name" value="VanZ"/>
    <property type="match status" value="1"/>
</dbReference>
<feature type="transmembrane region" description="Helical" evidence="1">
    <location>
        <begin position="12"/>
        <end position="32"/>
    </location>
</feature>
<evidence type="ECO:0000313" key="3">
    <source>
        <dbReference type="EMBL" id="EFI35278.1"/>
    </source>
</evidence>
<dbReference type="PANTHER" id="PTHR28008:SF1">
    <property type="entry name" value="DOMAIN PROTEIN, PUTATIVE (AFU_ORTHOLOGUE AFUA_3G10980)-RELATED"/>
    <property type="match status" value="1"/>
</dbReference>
<comment type="caution">
    <text evidence="3">The sequence shown here is derived from an EMBL/GenBank/DDBJ whole genome shotgun (WGS) entry which is preliminary data.</text>
</comment>
<feature type="transmembrane region" description="Helical" evidence="1">
    <location>
        <begin position="44"/>
        <end position="60"/>
    </location>
</feature>
<dbReference type="RefSeq" id="WP_008868410.1">
    <property type="nucleotide sequence ID" value="NZ_ACJN02000001.1"/>
</dbReference>
<evidence type="ECO:0000313" key="4">
    <source>
        <dbReference type="Proteomes" id="UP000005496"/>
    </source>
</evidence>
<name>D6SKR7_9BACT</name>
<proteinExistence type="predicted"/>
<evidence type="ECO:0000256" key="1">
    <source>
        <dbReference type="SAM" id="Phobius"/>
    </source>
</evidence>
<gene>
    <name evidence="3" type="ORF">Dthio_PD2691</name>
</gene>
<dbReference type="PANTHER" id="PTHR28008">
    <property type="entry name" value="DOMAIN PROTEIN, PUTATIVE (AFU_ORTHOLOGUE AFUA_3G10980)-RELATED"/>
    <property type="match status" value="1"/>
</dbReference>
<dbReference type="AlphaFoldDB" id="D6SKR7"/>
<sequence>MEKMTGSPTVTTVSRVLLVVVLVFMPYATLAPGTSPPSDAASQMHFYIMAGIIFVACMSFRTFRVRLVVGLLVFGYSALMEYFQYLLPHRHGSLDDVAINFLGSLLGFGVFHAVCWTGQMARSIRKH</sequence>
<keyword evidence="1" id="KW-0812">Transmembrane</keyword>
<evidence type="ECO:0000259" key="2">
    <source>
        <dbReference type="Pfam" id="PF04892"/>
    </source>
</evidence>
<feature type="transmembrane region" description="Helical" evidence="1">
    <location>
        <begin position="97"/>
        <end position="117"/>
    </location>
</feature>
<dbReference type="Proteomes" id="UP000005496">
    <property type="component" value="Unassembled WGS sequence"/>
</dbReference>
<reference evidence="3" key="1">
    <citation type="submission" date="2010-05" db="EMBL/GenBank/DDBJ databases">
        <title>The draft genome of Desulfonatronospira thiodismutans ASO3-1.</title>
        <authorList>
            <consortium name="US DOE Joint Genome Institute (JGI-PGF)"/>
            <person name="Lucas S."/>
            <person name="Copeland A."/>
            <person name="Lapidus A."/>
            <person name="Cheng J.-F."/>
            <person name="Bruce D."/>
            <person name="Goodwin L."/>
            <person name="Pitluck S."/>
            <person name="Chertkov O."/>
            <person name="Brettin T."/>
            <person name="Detter J.C."/>
            <person name="Han C."/>
            <person name="Land M.L."/>
            <person name="Hauser L."/>
            <person name="Kyrpides N."/>
            <person name="Mikhailova N."/>
            <person name="Muyzer G."/>
            <person name="Woyke T."/>
        </authorList>
    </citation>
    <scope>NUCLEOTIDE SEQUENCE [LARGE SCALE GENOMIC DNA]</scope>
    <source>
        <strain evidence="3">ASO3-1</strain>
    </source>
</reference>
<protein>
    <submittedName>
        <fullName evidence="3">VanZ family protein</fullName>
    </submittedName>
</protein>
<dbReference type="EMBL" id="ACJN02000001">
    <property type="protein sequence ID" value="EFI35278.1"/>
    <property type="molecule type" value="Genomic_DNA"/>
</dbReference>
<keyword evidence="4" id="KW-1185">Reference proteome</keyword>
<dbReference type="InterPro" id="IPR006976">
    <property type="entry name" value="VanZ-like"/>
</dbReference>
<keyword evidence="1" id="KW-1133">Transmembrane helix</keyword>